<dbReference type="SUPFAM" id="SSF54534">
    <property type="entry name" value="FKBP-like"/>
    <property type="match status" value="1"/>
</dbReference>
<dbReference type="Proteomes" id="UP000217895">
    <property type="component" value="Chromosome"/>
</dbReference>
<reference evidence="2 3" key="1">
    <citation type="submission" date="2017-06" db="EMBL/GenBank/DDBJ databases">
        <title>Genome sequencing of cyanobaciteial culture collection at National Institute for Environmental Studies (NIES).</title>
        <authorList>
            <person name="Hirose Y."/>
            <person name="Shimura Y."/>
            <person name="Fujisawa T."/>
            <person name="Nakamura Y."/>
            <person name="Kawachi M."/>
        </authorList>
    </citation>
    <scope>NUCLEOTIDE SEQUENCE [LARGE SCALE GENOMIC DNA]</scope>
    <source>
        <strain evidence="2 3">NIES-2135</strain>
    </source>
</reference>
<keyword evidence="3" id="KW-1185">Reference proteome</keyword>
<dbReference type="Pfam" id="PF13145">
    <property type="entry name" value="Rotamase_2"/>
    <property type="match status" value="1"/>
</dbReference>
<proteinExistence type="predicted"/>
<sequence>MSDFEQISLLTIDNQSLSLGTVLQYFQLSGKLMPWIRDILEQHIVFQTIQSRNDLNILESEVDQAVINFRINNQLSDADVFEQWLINQGIDFAVLRSRFVIGLKVDKLKALIAEPNLQALFDQQKLALDQVELYYMIASSQEIAEEIQRKIEQEGGFEKVAREYALAEEPQVSLVRRAFSLAQLPEDLRTAIAQKQAGDTVGAIEVEQRWCVFRIEAVVPAVLEGELKLALQNQLFEQWVADQIQQLSVRLGGSQLAEASAVETEERELVATM</sequence>
<organism evidence="2 3">
    <name type="scientific">Leptolyngbya boryana NIES-2135</name>
    <dbReference type="NCBI Taxonomy" id="1973484"/>
    <lineage>
        <taxon>Bacteria</taxon>
        <taxon>Bacillati</taxon>
        <taxon>Cyanobacteriota</taxon>
        <taxon>Cyanophyceae</taxon>
        <taxon>Leptolyngbyales</taxon>
        <taxon>Leptolyngbyaceae</taxon>
        <taxon>Leptolyngbya group</taxon>
        <taxon>Leptolyngbya</taxon>
    </lineage>
</organism>
<dbReference type="EMBL" id="AP018203">
    <property type="protein sequence ID" value="BAY53741.1"/>
    <property type="molecule type" value="Genomic_DNA"/>
</dbReference>
<evidence type="ECO:0000313" key="2">
    <source>
        <dbReference type="EMBL" id="BAY53741.1"/>
    </source>
</evidence>
<dbReference type="GO" id="GO:0003755">
    <property type="term" value="F:peptidyl-prolyl cis-trans isomerase activity"/>
    <property type="evidence" value="ECO:0007669"/>
    <property type="project" value="InterPro"/>
</dbReference>
<gene>
    <name evidence="2" type="ORF">NIES2135_05520</name>
</gene>
<dbReference type="InterPro" id="IPR027304">
    <property type="entry name" value="Trigger_fact/SurA_dom_sf"/>
</dbReference>
<feature type="domain" description="PpiC" evidence="1">
    <location>
        <begin position="117"/>
        <end position="221"/>
    </location>
</feature>
<dbReference type="InterPro" id="IPR046357">
    <property type="entry name" value="PPIase_dom_sf"/>
</dbReference>
<dbReference type="Gene3D" id="3.10.50.40">
    <property type="match status" value="1"/>
</dbReference>
<protein>
    <recommendedName>
        <fullName evidence="1">PpiC domain-containing protein</fullName>
    </recommendedName>
</protein>
<dbReference type="InterPro" id="IPR000297">
    <property type="entry name" value="PPIase_PpiC"/>
</dbReference>
<accession>A0A1Z4JAI9</accession>
<evidence type="ECO:0000313" key="3">
    <source>
        <dbReference type="Proteomes" id="UP000217895"/>
    </source>
</evidence>
<name>A0A1Z4JAI9_LEPBY</name>
<dbReference type="SUPFAM" id="SSF109998">
    <property type="entry name" value="Triger factor/SurA peptide-binding domain-like"/>
    <property type="match status" value="1"/>
</dbReference>
<dbReference type="AlphaFoldDB" id="A0A1Z4JAI9"/>
<evidence type="ECO:0000259" key="1">
    <source>
        <dbReference type="Pfam" id="PF13145"/>
    </source>
</evidence>